<evidence type="ECO:0000313" key="4">
    <source>
        <dbReference type="Proteomes" id="UP000799428"/>
    </source>
</evidence>
<proteinExistence type="predicted"/>
<reference evidence="3" key="1">
    <citation type="journal article" date="2020" name="Stud. Mycol.">
        <title>101 Dothideomycetes genomes: a test case for predicting lifestyles and emergence of pathogens.</title>
        <authorList>
            <person name="Haridas S."/>
            <person name="Albert R."/>
            <person name="Binder M."/>
            <person name="Bloem J."/>
            <person name="Labutti K."/>
            <person name="Salamov A."/>
            <person name="Andreopoulos B."/>
            <person name="Baker S."/>
            <person name="Barry K."/>
            <person name="Bills G."/>
            <person name="Bluhm B."/>
            <person name="Cannon C."/>
            <person name="Castanera R."/>
            <person name="Culley D."/>
            <person name="Daum C."/>
            <person name="Ezra D."/>
            <person name="Gonzalez J."/>
            <person name="Henrissat B."/>
            <person name="Kuo A."/>
            <person name="Liang C."/>
            <person name="Lipzen A."/>
            <person name="Lutzoni F."/>
            <person name="Magnuson J."/>
            <person name="Mondo S."/>
            <person name="Nolan M."/>
            <person name="Ohm R."/>
            <person name="Pangilinan J."/>
            <person name="Park H.-J."/>
            <person name="Ramirez L."/>
            <person name="Alfaro M."/>
            <person name="Sun H."/>
            <person name="Tritt A."/>
            <person name="Yoshinaga Y."/>
            <person name="Zwiers L.-H."/>
            <person name="Turgeon B."/>
            <person name="Goodwin S."/>
            <person name="Spatafora J."/>
            <person name="Crous P."/>
            <person name="Grigoriev I."/>
        </authorList>
    </citation>
    <scope>NUCLEOTIDE SEQUENCE</scope>
    <source>
        <strain evidence="3">CBS 279.74</strain>
    </source>
</reference>
<keyword evidence="4" id="KW-1185">Reference proteome</keyword>
<dbReference type="EMBL" id="MU005765">
    <property type="protein sequence ID" value="KAF2713741.1"/>
    <property type="molecule type" value="Genomic_DNA"/>
</dbReference>
<evidence type="ECO:0000256" key="2">
    <source>
        <dbReference type="SAM" id="SignalP"/>
    </source>
</evidence>
<keyword evidence="2" id="KW-0732">Signal</keyword>
<feature type="chain" id="PRO_5026173230" evidence="2">
    <location>
        <begin position="21"/>
        <end position="196"/>
    </location>
</feature>
<accession>A0A6G1KMX1</accession>
<dbReference type="AlphaFoldDB" id="A0A6G1KMX1"/>
<feature type="region of interest" description="Disordered" evidence="1">
    <location>
        <begin position="158"/>
        <end position="196"/>
    </location>
</feature>
<evidence type="ECO:0000313" key="3">
    <source>
        <dbReference type="EMBL" id="KAF2713741.1"/>
    </source>
</evidence>
<protein>
    <submittedName>
        <fullName evidence="3">Uncharacterized protein</fullName>
    </submittedName>
</protein>
<dbReference type="OrthoDB" id="10471616at2759"/>
<sequence>MHLPSFSLTTLAALLPPTDAHPHAPPTTPSILAFDEARQATPGFCWITMYKEPRFGGVPLRIGFGDHECYDFTYVHLNFPDDYRTGVKSVDIEQQCICRIGYGSFADVDEGGVERDGNDGLWTETEMEMGAVPDCGDGYGGDWAKGRKELTGKLRKLTCSGPPGHGQEGHAEGRRLKNTKESLDQKRDDRSISRCM</sequence>
<feature type="signal peptide" evidence="2">
    <location>
        <begin position="1"/>
        <end position="20"/>
    </location>
</feature>
<evidence type="ECO:0000256" key="1">
    <source>
        <dbReference type="SAM" id="MobiDB-lite"/>
    </source>
</evidence>
<dbReference type="Proteomes" id="UP000799428">
    <property type="component" value="Unassembled WGS sequence"/>
</dbReference>
<gene>
    <name evidence="3" type="ORF">K504DRAFT_488072</name>
</gene>
<name>A0A6G1KMX1_9PLEO</name>
<organism evidence="3 4">
    <name type="scientific">Pleomassaria siparia CBS 279.74</name>
    <dbReference type="NCBI Taxonomy" id="1314801"/>
    <lineage>
        <taxon>Eukaryota</taxon>
        <taxon>Fungi</taxon>
        <taxon>Dikarya</taxon>
        <taxon>Ascomycota</taxon>
        <taxon>Pezizomycotina</taxon>
        <taxon>Dothideomycetes</taxon>
        <taxon>Pleosporomycetidae</taxon>
        <taxon>Pleosporales</taxon>
        <taxon>Pleomassariaceae</taxon>
        <taxon>Pleomassaria</taxon>
    </lineage>
</organism>
<feature type="compositionally biased region" description="Basic and acidic residues" evidence="1">
    <location>
        <begin position="167"/>
        <end position="196"/>
    </location>
</feature>